<feature type="compositionally biased region" description="Low complexity" evidence="1">
    <location>
        <begin position="51"/>
        <end position="61"/>
    </location>
</feature>
<evidence type="ECO:0000256" key="1">
    <source>
        <dbReference type="SAM" id="MobiDB-lite"/>
    </source>
</evidence>
<dbReference type="OrthoDB" id="5424391at2759"/>
<accession>A0A1J7JP89</accession>
<name>A0A1J7JP89_9PEZI</name>
<protein>
    <submittedName>
        <fullName evidence="2">Uncharacterized protein</fullName>
    </submittedName>
</protein>
<organism evidence="2 3">
    <name type="scientific">Coniochaeta ligniaria NRRL 30616</name>
    <dbReference type="NCBI Taxonomy" id="1408157"/>
    <lineage>
        <taxon>Eukaryota</taxon>
        <taxon>Fungi</taxon>
        <taxon>Dikarya</taxon>
        <taxon>Ascomycota</taxon>
        <taxon>Pezizomycotina</taxon>
        <taxon>Sordariomycetes</taxon>
        <taxon>Sordariomycetidae</taxon>
        <taxon>Coniochaetales</taxon>
        <taxon>Coniochaetaceae</taxon>
        <taxon>Coniochaeta</taxon>
    </lineage>
</organism>
<reference evidence="2 3" key="1">
    <citation type="submission" date="2016-10" db="EMBL/GenBank/DDBJ databases">
        <title>Draft genome sequence of Coniochaeta ligniaria NRRL30616, a lignocellulolytic fungus for bioabatement of inhibitors in plant biomass hydrolysates.</title>
        <authorList>
            <consortium name="DOE Joint Genome Institute"/>
            <person name="Jimenez D.J."/>
            <person name="Hector R.E."/>
            <person name="Riley R."/>
            <person name="Sun H."/>
            <person name="Grigoriev I.V."/>
            <person name="Van Elsas J.D."/>
            <person name="Nichols N.N."/>
        </authorList>
    </citation>
    <scope>NUCLEOTIDE SEQUENCE [LARGE SCALE GENOMIC DNA]</scope>
    <source>
        <strain evidence="2 3">NRRL 30616</strain>
    </source>
</reference>
<dbReference type="Proteomes" id="UP000182658">
    <property type="component" value="Unassembled WGS sequence"/>
</dbReference>
<evidence type="ECO:0000313" key="2">
    <source>
        <dbReference type="EMBL" id="OIW31728.1"/>
    </source>
</evidence>
<evidence type="ECO:0000313" key="3">
    <source>
        <dbReference type="Proteomes" id="UP000182658"/>
    </source>
</evidence>
<dbReference type="EMBL" id="KV875095">
    <property type="protein sequence ID" value="OIW31728.1"/>
    <property type="molecule type" value="Genomic_DNA"/>
</dbReference>
<proteinExistence type="predicted"/>
<dbReference type="AlphaFoldDB" id="A0A1J7JP89"/>
<sequence>MFQTKTLARVLPTLHKPLPLNRREAQRLLDTLTASFRKHLDTEHGWLPDEAPTASTAQPTSTHRRPTDHHLSSILSNPLFNPPTISPTSNNASSSHTKPAAANFAKETAVFDEAVARGMMTVPRAHGFLIAVRNSILRSSFLSIQDGMQASGAGVRVASWIQSSGMEKDLSSFLNNDGFLRLLVPFMVAEGLEEKLWSWLEQIRDMSSSPTAKKPPRWFFILGAIARAKTLDGGSLDAAYASILRGEELFKHHDYQNLVHAWLIVWWQSTVKAWRFSPASEDLFENYVAISDHLKRPLVLQRAHLDLHHPNPAKTTPDRAVRLFMEDGPKGGWREALSAPQNKNSGLRANQVMSLGLDTVKYLSEAGDSALAQRILEILQREIEPLFPASEKAFRVSY</sequence>
<keyword evidence="3" id="KW-1185">Reference proteome</keyword>
<dbReference type="InParanoid" id="A0A1J7JP89"/>
<feature type="compositionally biased region" description="Polar residues" evidence="1">
    <location>
        <begin position="86"/>
        <end position="97"/>
    </location>
</feature>
<feature type="region of interest" description="Disordered" evidence="1">
    <location>
        <begin position="43"/>
        <end position="100"/>
    </location>
</feature>
<gene>
    <name evidence="2" type="ORF">CONLIGDRAFT_237645</name>
</gene>